<reference evidence="9 10" key="1">
    <citation type="journal article" date="2018" name="Vet. Microbiol.">
        <title>Characterisation of Staphylococcus felis isolated from cats using whole genome sequencing.</title>
        <authorList>
            <person name="Worthing K."/>
            <person name="Pang S."/>
            <person name="Trott D.J."/>
            <person name="Abraham S."/>
            <person name="Coombs G.W."/>
            <person name="Jordan D."/>
            <person name="McIntyre L."/>
            <person name="Davies M.R."/>
            <person name="Norris J."/>
        </authorList>
    </citation>
    <scope>NUCLEOTIDE SEQUENCE [LARGE SCALE GENOMIC DNA]</scope>
    <source>
        <strain evidence="9 10">F25</strain>
    </source>
</reference>
<comment type="caution">
    <text evidence="9">The sequence shown here is derived from an EMBL/GenBank/DDBJ whole genome shotgun (WGS) entry which is preliminary data.</text>
</comment>
<feature type="domain" description="Acylphosphatase-like" evidence="7">
    <location>
        <begin position="3"/>
        <end position="90"/>
    </location>
</feature>
<dbReference type="PROSITE" id="PS00150">
    <property type="entry name" value="ACYLPHOSPHATASE_1"/>
    <property type="match status" value="1"/>
</dbReference>
<protein>
    <recommendedName>
        <fullName evidence="3 5">acylphosphatase</fullName>
        <ecNumber evidence="2 5">3.6.1.7</ecNumber>
    </recommendedName>
</protein>
<dbReference type="InterPro" id="IPR020456">
    <property type="entry name" value="Acylphosphatase"/>
</dbReference>
<gene>
    <name evidence="9" type="ORF">DOS76_07650</name>
    <name evidence="8" type="ORF">I9026_01210</name>
</gene>
<dbReference type="RefSeq" id="WP_115856530.1">
    <property type="nucleotide sequence ID" value="NZ_CAJUZQ010000069.1"/>
</dbReference>
<dbReference type="GO" id="GO:0003998">
    <property type="term" value="F:acylphosphatase activity"/>
    <property type="evidence" value="ECO:0007669"/>
    <property type="project" value="UniProtKB-EC"/>
</dbReference>
<evidence type="ECO:0000313" key="11">
    <source>
        <dbReference type="Proteomes" id="UP000597038"/>
    </source>
</evidence>
<evidence type="ECO:0000256" key="4">
    <source>
        <dbReference type="ARBA" id="ARBA00047645"/>
    </source>
</evidence>
<accession>A0AAX1RVP2</accession>
<sequence length="90" mass="10098">MKQYVIKVYGRVQGVGFRYFTERIAKQYRIVGTVANVNDYVEVHAQGDVDELESFIKSVTNGASPASSVSSYTIDEEAVNHTFKNFRAIS</sequence>
<dbReference type="InterPro" id="IPR036046">
    <property type="entry name" value="Acylphosphatase-like_dom_sf"/>
</dbReference>
<feature type="active site" evidence="5">
    <location>
        <position position="36"/>
    </location>
</feature>
<evidence type="ECO:0000256" key="2">
    <source>
        <dbReference type="ARBA" id="ARBA00012150"/>
    </source>
</evidence>
<dbReference type="Proteomes" id="UP000256337">
    <property type="component" value="Unassembled WGS sequence"/>
</dbReference>
<name>A0AAX1RVP2_9STAP</name>
<dbReference type="EMBL" id="QKYD01000114">
    <property type="protein sequence ID" value="REI21167.1"/>
    <property type="molecule type" value="Genomic_DNA"/>
</dbReference>
<dbReference type="NCBIfam" id="NF011005">
    <property type="entry name" value="PRK14431.1"/>
    <property type="match status" value="1"/>
</dbReference>
<evidence type="ECO:0000313" key="9">
    <source>
        <dbReference type="EMBL" id="REI21167.1"/>
    </source>
</evidence>
<evidence type="ECO:0000259" key="7">
    <source>
        <dbReference type="PROSITE" id="PS51160"/>
    </source>
</evidence>
<evidence type="ECO:0000256" key="6">
    <source>
        <dbReference type="RuleBase" id="RU004168"/>
    </source>
</evidence>
<evidence type="ECO:0000313" key="8">
    <source>
        <dbReference type="EMBL" id="MBH9580002.1"/>
    </source>
</evidence>
<dbReference type="PANTHER" id="PTHR47268">
    <property type="entry name" value="ACYLPHOSPHATASE"/>
    <property type="match status" value="1"/>
</dbReference>
<reference evidence="8 11" key="2">
    <citation type="submission" date="2020-12" db="EMBL/GenBank/DDBJ databases">
        <title>Genomic analysis of Staphylococcus felis from a cat with skin infection.</title>
        <authorList>
            <person name="Aslantas O."/>
            <person name="Keskin O."/>
            <person name="Buyukaltay K."/>
            <person name="Gullu Yucetepe A."/>
        </authorList>
    </citation>
    <scope>NUCLEOTIDE SEQUENCE [LARGE SCALE GENOMIC DNA]</scope>
    <source>
        <strain evidence="8 11">HARRANVET</strain>
    </source>
</reference>
<dbReference type="SUPFAM" id="SSF54975">
    <property type="entry name" value="Acylphosphatase/BLUF domain-like"/>
    <property type="match status" value="1"/>
</dbReference>
<comment type="similarity">
    <text evidence="1 6">Belongs to the acylphosphatase family.</text>
</comment>
<dbReference type="AlphaFoldDB" id="A0AAX1RVP2"/>
<dbReference type="EMBL" id="JAEDAQ010000001">
    <property type="protein sequence ID" value="MBH9580002.1"/>
    <property type="molecule type" value="Genomic_DNA"/>
</dbReference>
<keyword evidence="5 9" id="KW-0378">Hydrolase</keyword>
<evidence type="ECO:0000256" key="1">
    <source>
        <dbReference type="ARBA" id="ARBA00005614"/>
    </source>
</evidence>
<dbReference type="PANTHER" id="PTHR47268:SF4">
    <property type="entry name" value="ACYLPHOSPHATASE"/>
    <property type="match status" value="1"/>
</dbReference>
<feature type="active site" evidence="5">
    <location>
        <position position="18"/>
    </location>
</feature>
<dbReference type="InterPro" id="IPR001792">
    <property type="entry name" value="Acylphosphatase-like_dom"/>
</dbReference>
<dbReference type="EC" id="3.6.1.7" evidence="2 5"/>
<dbReference type="PROSITE" id="PS51160">
    <property type="entry name" value="ACYLPHOSPHATASE_3"/>
    <property type="match status" value="1"/>
</dbReference>
<evidence type="ECO:0000256" key="5">
    <source>
        <dbReference type="PROSITE-ProRule" id="PRU00520"/>
    </source>
</evidence>
<dbReference type="Gene3D" id="3.30.70.100">
    <property type="match status" value="1"/>
</dbReference>
<keyword evidence="11" id="KW-1185">Reference proteome</keyword>
<dbReference type="Pfam" id="PF00708">
    <property type="entry name" value="Acylphosphatase"/>
    <property type="match status" value="1"/>
</dbReference>
<evidence type="ECO:0000313" key="10">
    <source>
        <dbReference type="Proteomes" id="UP000256337"/>
    </source>
</evidence>
<dbReference type="Proteomes" id="UP000597038">
    <property type="component" value="Unassembled WGS sequence"/>
</dbReference>
<organism evidence="9 10">
    <name type="scientific">Staphylococcus felis</name>
    <dbReference type="NCBI Taxonomy" id="46127"/>
    <lineage>
        <taxon>Bacteria</taxon>
        <taxon>Bacillati</taxon>
        <taxon>Bacillota</taxon>
        <taxon>Bacilli</taxon>
        <taxon>Bacillales</taxon>
        <taxon>Staphylococcaceae</taxon>
        <taxon>Staphylococcus</taxon>
    </lineage>
</organism>
<evidence type="ECO:0000256" key="3">
    <source>
        <dbReference type="ARBA" id="ARBA00015991"/>
    </source>
</evidence>
<comment type="catalytic activity">
    <reaction evidence="4 5">
        <text>an acyl phosphate + H2O = a carboxylate + phosphate + H(+)</text>
        <dbReference type="Rhea" id="RHEA:14965"/>
        <dbReference type="ChEBI" id="CHEBI:15377"/>
        <dbReference type="ChEBI" id="CHEBI:15378"/>
        <dbReference type="ChEBI" id="CHEBI:29067"/>
        <dbReference type="ChEBI" id="CHEBI:43474"/>
        <dbReference type="ChEBI" id="CHEBI:59918"/>
        <dbReference type="EC" id="3.6.1.7"/>
    </reaction>
</comment>
<proteinExistence type="inferred from homology"/>
<dbReference type="InterPro" id="IPR017968">
    <property type="entry name" value="Acylphosphatase_CS"/>
</dbReference>